<dbReference type="EMBL" id="JXTI01000022">
    <property type="protein sequence ID" value="KWX14807.1"/>
    <property type="molecule type" value="Genomic_DNA"/>
</dbReference>
<sequence>MRIVDQNWQKPRKGTAPAIRKFTSETQSTKAAIRSDALNIVTLYGVFIQTGTGTHVRSSLAKLIAMDSSKRVIYNSVFLPYAPITDYRTVETSLTAGDFVGAVSVADVRSEVQKFLVNKVLGFNTQRILNQLGVHVPSRRILDLNHSYYGSVSYAKGMTGLDAILRAFGGSRYSVDPIEKTRLIYELYLKRKNSWYSDLATYYKVVQGKVDPFSVLDVPNAPLMTDEPKHNSNQEDKPLVGSDDEPGYSYVSEYSYSSSSDTQH</sequence>
<dbReference type="GO" id="GO:0003676">
    <property type="term" value="F:nucleic acid binding"/>
    <property type="evidence" value="ECO:0007669"/>
    <property type="project" value="InterPro"/>
</dbReference>
<dbReference type="AlphaFoldDB" id="A0A132NXK8"/>
<dbReference type="Proteomes" id="UP000070089">
    <property type="component" value="Unassembled WGS sequence"/>
</dbReference>
<feature type="region of interest" description="Disordered" evidence="1">
    <location>
        <begin position="224"/>
        <end position="264"/>
    </location>
</feature>
<comment type="caution">
    <text evidence="2">The sequence shown here is derived from an EMBL/GenBank/DDBJ whole genome shotgun (WGS) entry which is preliminary data.</text>
</comment>
<dbReference type="OrthoDB" id="8191639at2759"/>
<name>A0A132NXK8_GIAIN</name>
<evidence type="ECO:0000256" key="1">
    <source>
        <dbReference type="SAM" id="MobiDB-lite"/>
    </source>
</evidence>
<evidence type="ECO:0000313" key="2">
    <source>
        <dbReference type="EMBL" id="KWX14807.1"/>
    </source>
</evidence>
<gene>
    <name evidence="2" type="ORF">QR46_1168</name>
</gene>
<dbReference type="Gene3D" id="3.30.420.10">
    <property type="entry name" value="Ribonuclease H-like superfamily/Ribonuclease H"/>
    <property type="match status" value="1"/>
</dbReference>
<reference evidence="2 3" key="1">
    <citation type="journal article" date="2015" name="Mol. Biochem. Parasitol.">
        <title>Identification of polymorphic genes for use in assemblage B genotyping assays through comparative genomics of multiple assemblage B Giardia duodenalis isolates.</title>
        <authorList>
            <person name="Wielinga C."/>
            <person name="Thompson R.C."/>
            <person name="Monis P."/>
            <person name="Ryan U."/>
        </authorList>
    </citation>
    <scope>NUCLEOTIDE SEQUENCE [LARGE SCALE GENOMIC DNA]</scope>
    <source>
        <strain evidence="2 3">BAH15c1</strain>
    </source>
</reference>
<dbReference type="InterPro" id="IPR036397">
    <property type="entry name" value="RNaseH_sf"/>
</dbReference>
<evidence type="ECO:0000313" key="3">
    <source>
        <dbReference type="Proteomes" id="UP000070089"/>
    </source>
</evidence>
<proteinExistence type="predicted"/>
<feature type="compositionally biased region" description="Basic and acidic residues" evidence="1">
    <location>
        <begin position="226"/>
        <end position="238"/>
    </location>
</feature>
<organism evidence="2 3">
    <name type="scientific">Giardia duodenalis assemblage B</name>
    <dbReference type="NCBI Taxonomy" id="1394984"/>
    <lineage>
        <taxon>Eukaryota</taxon>
        <taxon>Metamonada</taxon>
        <taxon>Diplomonadida</taxon>
        <taxon>Hexamitidae</taxon>
        <taxon>Giardiinae</taxon>
        <taxon>Giardia</taxon>
    </lineage>
</organism>
<accession>A0A132NXK8</accession>
<protein>
    <submittedName>
        <fullName evidence="2">Uncharacterized protein</fullName>
    </submittedName>
</protein>
<feature type="compositionally biased region" description="Low complexity" evidence="1">
    <location>
        <begin position="248"/>
        <end position="264"/>
    </location>
</feature>
<dbReference type="VEuPathDB" id="GiardiaDB:QR46_1168"/>